<organism evidence="1 2">
    <name type="scientific">Leptonema illini DSM 21528</name>
    <dbReference type="NCBI Taxonomy" id="929563"/>
    <lineage>
        <taxon>Bacteria</taxon>
        <taxon>Pseudomonadati</taxon>
        <taxon>Spirochaetota</taxon>
        <taxon>Spirochaetia</taxon>
        <taxon>Leptospirales</taxon>
        <taxon>Leptospiraceae</taxon>
        <taxon>Leptonema</taxon>
    </lineage>
</organism>
<keyword evidence="2" id="KW-1185">Reference proteome</keyword>
<protein>
    <submittedName>
        <fullName evidence="1">Uncharacterized protein</fullName>
    </submittedName>
</protein>
<proteinExistence type="predicted"/>
<dbReference type="HOGENOM" id="CLU_1530674_0_0_12"/>
<dbReference type="STRING" id="183.GCA_002009735_02387"/>
<dbReference type="EMBL" id="JH597773">
    <property type="protein sequence ID" value="EHQ08634.1"/>
    <property type="molecule type" value="Genomic_DNA"/>
</dbReference>
<gene>
    <name evidence="1" type="ORF">Lepil_3985</name>
</gene>
<dbReference type="AlphaFoldDB" id="H2CBW2"/>
<reference evidence="1 2" key="1">
    <citation type="submission" date="2011-10" db="EMBL/GenBank/DDBJ databases">
        <title>The Improved High-Quality Draft genome of Leptonema illini DSM 21528.</title>
        <authorList>
            <consortium name="US DOE Joint Genome Institute (JGI-PGF)"/>
            <person name="Lucas S."/>
            <person name="Copeland A."/>
            <person name="Lapidus A."/>
            <person name="Glavina del Rio T."/>
            <person name="Dalin E."/>
            <person name="Tice H."/>
            <person name="Bruce D."/>
            <person name="Goodwin L."/>
            <person name="Pitluck S."/>
            <person name="Peters L."/>
            <person name="Mikhailova N."/>
            <person name="Held B."/>
            <person name="Kyrpides N."/>
            <person name="Mavromatis K."/>
            <person name="Ivanova N."/>
            <person name="Markowitz V."/>
            <person name="Cheng J.-F."/>
            <person name="Hugenholtz P."/>
            <person name="Woyke T."/>
            <person name="Wu D."/>
            <person name="Gronow S."/>
            <person name="Wellnitz S."/>
            <person name="Brambilla E.-M."/>
            <person name="Klenk H.-P."/>
            <person name="Eisen J.A."/>
        </authorList>
    </citation>
    <scope>NUCLEOTIDE SEQUENCE [LARGE SCALE GENOMIC DNA]</scope>
    <source>
        <strain evidence="1 2">DSM 21528</strain>
    </source>
</reference>
<evidence type="ECO:0000313" key="2">
    <source>
        <dbReference type="Proteomes" id="UP000005737"/>
    </source>
</evidence>
<accession>H2CBW2</accession>
<dbReference type="Proteomes" id="UP000005737">
    <property type="component" value="Unassembled WGS sequence"/>
</dbReference>
<name>H2CBW2_9LEPT</name>
<evidence type="ECO:0000313" key="1">
    <source>
        <dbReference type="EMBL" id="EHQ08634.1"/>
    </source>
</evidence>
<sequence length="176" mass="20157">MVEIKGLHTQLRGMVLRGQLSARKIVSLLELREMVDRIAPGPRVAEREAAALEAKYGARPEIISWGDYFQTEIASQYFDHTDEEFERICDTVHFDLISSLMIFRGKSAEFRQAVREEALVVSGLDAELRSENEQQAEHLGILLQYFEEMNLDKAELSEEDQAWFEGFVESTRSEAV</sequence>